<dbReference type="VEuPathDB" id="FungiDB:LCOR_09918.1"/>
<comment type="caution">
    <text evidence="6">The sequence shown here is derived from an EMBL/GenBank/DDBJ whole genome shotgun (WGS) entry which is preliminary data.</text>
</comment>
<dbReference type="Proteomes" id="UP000027586">
    <property type="component" value="Unassembled WGS sequence"/>
</dbReference>
<dbReference type="InterPro" id="IPR051179">
    <property type="entry name" value="WD_repeat_multifunction"/>
</dbReference>
<evidence type="ECO:0000259" key="5">
    <source>
        <dbReference type="Pfam" id="PF23760"/>
    </source>
</evidence>
<dbReference type="InterPro" id="IPR001680">
    <property type="entry name" value="WD40_rpt"/>
</dbReference>
<evidence type="ECO:0000256" key="4">
    <source>
        <dbReference type="SAM" id="MobiDB-lite"/>
    </source>
</evidence>
<dbReference type="Pfam" id="PF23760">
    <property type="entry name" value="Beta-prop_DCAF12"/>
    <property type="match status" value="2"/>
</dbReference>
<feature type="region of interest" description="Disordered" evidence="4">
    <location>
        <begin position="99"/>
        <end position="120"/>
    </location>
</feature>
<dbReference type="PANTHER" id="PTHR19857:SF8">
    <property type="entry name" value="ANGIO-ASSOCIATED MIGRATORY CELL PROTEIN"/>
    <property type="match status" value="1"/>
</dbReference>
<name>A0A068S9W8_9FUNG</name>
<evidence type="ECO:0000256" key="3">
    <source>
        <dbReference type="PROSITE-ProRule" id="PRU00221"/>
    </source>
</evidence>
<dbReference type="InterPro" id="IPR036322">
    <property type="entry name" value="WD40_repeat_dom_sf"/>
</dbReference>
<dbReference type="OrthoDB" id="10251741at2759"/>
<dbReference type="STRING" id="1263082.A0A068S9W8"/>
<dbReference type="SUPFAM" id="SSF50978">
    <property type="entry name" value="WD40 repeat-like"/>
    <property type="match status" value="1"/>
</dbReference>
<dbReference type="InterPro" id="IPR015943">
    <property type="entry name" value="WD40/YVTN_repeat-like_dom_sf"/>
</dbReference>
<evidence type="ECO:0000313" key="7">
    <source>
        <dbReference type="Proteomes" id="UP000027586"/>
    </source>
</evidence>
<dbReference type="PANTHER" id="PTHR19857">
    <property type="entry name" value="MITOCHONDRIAL DIVISION PROTEIN 1-RELATED"/>
    <property type="match status" value="1"/>
</dbReference>
<organism evidence="6 7">
    <name type="scientific">Lichtheimia corymbifera JMRC:FSU:9682</name>
    <dbReference type="NCBI Taxonomy" id="1263082"/>
    <lineage>
        <taxon>Eukaryota</taxon>
        <taxon>Fungi</taxon>
        <taxon>Fungi incertae sedis</taxon>
        <taxon>Mucoromycota</taxon>
        <taxon>Mucoromycotina</taxon>
        <taxon>Mucoromycetes</taxon>
        <taxon>Mucorales</taxon>
        <taxon>Lichtheimiaceae</taxon>
        <taxon>Lichtheimia</taxon>
    </lineage>
</organism>
<proteinExistence type="predicted"/>
<protein>
    <submittedName>
        <fullName evidence="6">Ddb1-and cul4-associated factor 12</fullName>
    </submittedName>
</protein>
<dbReference type="InterPro" id="IPR056151">
    <property type="entry name" value="Beta-prop_DCAF12"/>
</dbReference>
<dbReference type="EMBL" id="CBTN010000065">
    <property type="protein sequence ID" value="CDH59084.1"/>
    <property type="molecule type" value="Genomic_DNA"/>
</dbReference>
<sequence>MSDHYHLYKFLNDRRSGSTHRRFGYQHVHQYTRAPSTSILTEDPIQIKHYDKIFSSAWISDDRVVVGTKDNKLLAIDTMDHTLTDIPFAITMPAIPTSSPTTTKHQQFEREPVTPSSIPSRRFSKCEGIRSLATNPSRTLLAVAVADPPCVMIYRLPELTFLSTTAQEHRDAVFSVQWIDDTAFITGSRDGTMGLWGIGTAKRWKTSGRVRDVKMMNTHEAASLSSSGNVEIWNIHTQQKERHMPLWRTRELVCMAQQQHLLAVGSQEHVTLLDTRTGRDYRSHMHEFLSQDQDWGVRSLELRDHIVTCGGGRGRISFYDVRNHAFVPSSSSGQPYQSVSEGWFDESSHVYRNYFYGQHRLTPQAVYTLAYSPDNDAKLFTGGGPIQSSLKGCHAALWTCYN</sequence>
<keyword evidence="7" id="KW-1185">Reference proteome</keyword>
<feature type="domain" description="DDB1- and CUL4-associated factor 12 beta-propeller" evidence="5">
    <location>
        <begin position="38"/>
        <end position="200"/>
    </location>
</feature>
<keyword evidence="1 3" id="KW-0853">WD repeat</keyword>
<dbReference type="AlphaFoldDB" id="A0A068S9W8"/>
<feature type="domain" description="DDB1- and CUL4-associated factor 12 beta-propeller" evidence="5">
    <location>
        <begin position="201"/>
        <end position="399"/>
    </location>
</feature>
<feature type="repeat" description="WD" evidence="3">
    <location>
        <begin position="166"/>
        <end position="206"/>
    </location>
</feature>
<dbReference type="Gene3D" id="2.130.10.10">
    <property type="entry name" value="YVTN repeat-like/Quinoprotein amine dehydrogenase"/>
    <property type="match status" value="2"/>
</dbReference>
<dbReference type="SMART" id="SM00320">
    <property type="entry name" value="WD40"/>
    <property type="match status" value="3"/>
</dbReference>
<reference evidence="6" key="1">
    <citation type="submission" date="2013-08" db="EMBL/GenBank/DDBJ databases">
        <title>Gene expansion shapes genome architecture in the human pathogen Lichtheimia corymbifera: an evolutionary genomics analysis in the ancient terrestrial Mucorales (Mucoromycotina).</title>
        <authorList>
            <person name="Schwartze V.U."/>
            <person name="Winter S."/>
            <person name="Shelest E."/>
            <person name="Marcet-Houben M."/>
            <person name="Horn F."/>
            <person name="Wehner S."/>
            <person name="Hoffmann K."/>
            <person name="Riege K."/>
            <person name="Sammeth M."/>
            <person name="Nowrousian M."/>
            <person name="Valiante V."/>
            <person name="Linde J."/>
            <person name="Jacobsen I.D."/>
            <person name="Marz M."/>
            <person name="Brakhage A.A."/>
            <person name="Gabaldon T."/>
            <person name="Bocker S."/>
            <person name="Voigt K."/>
        </authorList>
    </citation>
    <scope>NUCLEOTIDE SEQUENCE [LARGE SCALE GENOMIC DNA]</scope>
    <source>
        <strain evidence="6">FSU 9682</strain>
    </source>
</reference>
<evidence type="ECO:0000313" key="6">
    <source>
        <dbReference type="EMBL" id="CDH59084.1"/>
    </source>
</evidence>
<gene>
    <name evidence="6" type="ORF">LCOR_09918.1</name>
</gene>
<accession>A0A068S9W8</accession>
<evidence type="ECO:0000256" key="2">
    <source>
        <dbReference type="ARBA" id="ARBA00022737"/>
    </source>
</evidence>
<dbReference type="PROSITE" id="PS50082">
    <property type="entry name" value="WD_REPEATS_2"/>
    <property type="match status" value="1"/>
</dbReference>
<keyword evidence="2" id="KW-0677">Repeat</keyword>
<evidence type="ECO:0000256" key="1">
    <source>
        <dbReference type="ARBA" id="ARBA00022574"/>
    </source>
</evidence>